<keyword evidence="2" id="KW-0472">Membrane</keyword>
<feature type="region of interest" description="Disordered" evidence="1">
    <location>
        <begin position="239"/>
        <end position="267"/>
    </location>
</feature>
<feature type="transmembrane region" description="Helical" evidence="2">
    <location>
        <begin position="268"/>
        <end position="292"/>
    </location>
</feature>
<dbReference type="STRING" id="1193713.GCA_001636315_00757"/>
<dbReference type="KEGG" id="nmk:CHR53_19620"/>
<evidence type="ECO:0000256" key="1">
    <source>
        <dbReference type="SAM" id="MobiDB-lite"/>
    </source>
</evidence>
<dbReference type="RefSeq" id="WP_127488027.1">
    <property type="nucleotide sequence ID" value="NZ_CP022572.1"/>
</dbReference>
<evidence type="ECO:0000313" key="5">
    <source>
        <dbReference type="Proteomes" id="UP000282892"/>
    </source>
</evidence>
<feature type="chain" id="PRO_5018713488" description="SHOCT domain-containing protein" evidence="3">
    <location>
        <begin position="27"/>
        <end position="353"/>
    </location>
</feature>
<protein>
    <recommendedName>
        <fullName evidence="6">SHOCT domain-containing protein</fullName>
    </recommendedName>
</protein>
<keyword evidence="5" id="KW-1185">Reference proteome</keyword>
<dbReference type="OrthoDB" id="2790201at2"/>
<proteinExistence type="predicted"/>
<feature type="signal peptide" evidence="3">
    <location>
        <begin position="1"/>
        <end position="26"/>
    </location>
</feature>
<evidence type="ECO:0000256" key="2">
    <source>
        <dbReference type="SAM" id="Phobius"/>
    </source>
</evidence>
<keyword evidence="3" id="KW-0732">Signal</keyword>
<gene>
    <name evidence="4" type="ORF">CHR53_19620</name>
</gene>
<keyword evidence="2" id="KW-0812">Transmembrane</keyword>
<sequence length="353" mass="40109">MRKKKWSAVFVIALFLSNLLIPRADAASAYSAEKFPIKEMQIQVMPEFDYPEDWPSRDIPSLLIGEYGTIINKSGQDYDGKIEVAVPAGEKGFEAFLVAEFPEENKPEVQRPYDVDKENGIISWKPEKPIKNNENYKFVIEYYTKTIDVKDRKRFTYEFKNNSSIEQLDVIYYAPMNAKEIQMEPKAQESSKNEYGEDLFFYQYKNIKAGETLKYSFSYKKDGTESSMEAMSKVQVPKDENHTGVNGSATDQITKGTSSTTDNSNRPLIGLGGASIIGMAIILAGIFVYLGLKANPSKTGKGSGQKKQHEQKSFSRKTEIKKDTTEAKKELRKKLLTGKMDQETYEEEMKKLI</sequence>
<dbReference type="EMBL" id="CP022572">
    <property type="protein sequence ID" value="AZU63292.1"/>
    <property type="molecule type" value="Genomic_DNA"/>
</dbReference>
<accession>A0A3Q9QU76</accession>
<feature type="compositionally biased region" description="Basic and acidic residues" evidence="1">
    <location>
        <begin position="307"/>
        <end position="327"/>
    </location>
</feature>
<organism evidence="4 5">
    <name type="scientific">Neobacillus mesonae</name>
    <dbReference type="NCBI Taxonomy" id="1193713"/>
    <lineage>
        <taxon>Bacteria</taxon>
        <taxon>Bacillati</taxon>
        <taxon>Bacillota</taxon>
        <taxon>Bacilli</taxon>
        <taxon>Bacillales</taxon>
        <taxon>Bacillaceae</taxon>
        <taxon>Neobacillus</taxon>
    </lineage>
</organism>
<evidence type="ECO:0008006" key="6">
    <source>
        <dbReference type="Google" id="ProtNLM"/>
    </source>
</evidence>
<evidence type="ECO:0000313" key="4">
    <source>
        <dbReference type="EMBL" id="AZU63292.1"/>
    </source>
</evidence>
<evidence type="ECO:0000256" key="3">
    <source>
        <dbReference type="SAM" id="SignalP"/>
    </source>
</evidence>
<feature type="compositionally biased region" description="Polar residues" evidence="1">
    <location>
        <begin position="243"/>
        <end position="266"/>
    </location>
</feature>
<dbReference type="AlphaFoldDB" id="A0A3Q9QU76"/>
<dbReference type="Proteomes" id="UP000282892">
    <property type="component" value="Chromosome"/>
</dbReference>
<keyword evidence="2" id="KW-1133">Transmembrane helix</keyword>
<reference evidence="4 5" key="1">
    <citation type="submission" date="2017-07" db="EMBL/GenBank/DDBJ databases">
        <title>The complete genome sequence of Bacillus mesonae strain H20-5, an efficient strain improving plant abiotic stress resistance.</title>
        <authorList>
            <person name="Kim S.Y."/>
            <person name="Song H."/>
            <person name="Sang M.K."/>
            <person name="Weon H.-Y."/>
            <person name="Song J."/>
        </authorList>
    </citation>
    <scope>NUCLEOTIDE SEQUENCE [LARGE SCALE GENOMIC DNA]</scope>
    <source>
        <strain evidence="4 5">H20-5</strain>
    </source>
</reference>
<feature type="region of interest" description="Disordered" evidence="1">
    <location>
        <begin position="297"/>
        <end position="327"/>
    </location>
</feature>
<name>A0A3Q9QU76_9BACI</name>